<feature type="compositionally biased region" description="Acidic residues" evidence="1">
    <location>
        <begin position="1332"/>
        <end position="1349"/>
    </location>
</feature>
<dbReference type="OrthoDB" id="7764954at2759"/>
<feature type="region of interest" description="Disordered" evidence="1">
    <location>
        <begin position="1235"/>
        <end position="1276"/>
    </location>
</feature>
<organism evidence="2 3">
    <name type="scientific">Pseudolycoriella hygida</name>
    <dbReference type="NCBI Taxonomy" id="35572"/>
    <lineage>
        <taxon>Eukaryota</taxon>
        <taxon>Metazoa</taxon>
        <taxon>Ecdysozoa</taxon>
        <taxon>Arthropoda</taxon>
        <taxon>Hexapoda</taxon>
        <taxon>Insecta</taxon>
        <taxon>Pterygota</taxon>
        <taxon>Neoptera</taxon>
        <taxon>Endopterygota</taxon>
        <taxon>Diptera</taxon>
        <taxon>Nematocera</taxon>
        <taxon>Sciaroidea</taxon>
        <taxon>Sciaridae</taxon>
        <taxon>Pseudolycoriella</taxon>
    </lineage>
</organism>
<feature type="compositionally biased region" description="Basic and acidic residues" evidence="1">
    <location>
        <begin position="1241"/>
        <end position="1256"/>
    </location>
</feature>
<comment type="caution">
    <text evidence="2">The sequence shown here is derived from an EMBL/GenBank/DDBJ whole genome shotgun (WGS) entry which is preliminary data.</text>
</comment>
<feature type="compositionally biased region" description="Basic and acidic residues" evidence="1">
    <location>
        <begin position="523"/>
        <end position="546"/>
    </location>
</feature>
<feature type="region of interest" description="Disordered" evidence="1">
    <location>
        <begin position="1304"/>
        <end position="1349"/>
    </location>
</feature>
<feature type="compositionally biased region" description="Polar residues" evidence="1">
    <location>
        <begin position="666"/>
        <end position="683"/>
    </location>
</feature>
<accession>A0A9Q0MU89</accession>
<dbReference type="PROSITE" id="PS50896">
    <property type="entry name" value="LISH"/>
    <property type="match status" value="1"/>
</dbReference>
<protein>
    <recommendedName>
        <fullName evidence="4">LisH domain-containing protein</fullName>
    </recommendedName>
</protein>
<feature type="compositionally biased region" description="Basic and acidic residues" evidence="1">
    <location>
        <begin position="1494"/>
        <end position="1508"/>
    </location>
</feature>
<gene>
    <name evidence="2" type="ORF">Bhyg_09892</name>
</gene>
<feature type="compositionally biased region" description="Polar residues" evidence="1">
    <location>
        <begin position="118"/>
        <end position="129"/>
    </location>
</feature>
<feature type="compositionally biased region" description="Low complexity" evidence="1">
    <location>
        <begin position="934"/>
        <end position="956"/>
    </location>
</feature>
<feature type="compositionally biased region" description="Basic and acidic residues" evidence="1">
    <location>
        <begin position="574"/>
        <end position="585"/>
    </location>
</feature>
<feature type="region of interest" description="Disordered" evidence="1">
    <location>
        <begin position="1480"/>
        <end position="1517"/>
    </location>
</feature>
<evidence type="ECO:0008006" key="4">
    <source>
        <dbReference type="Google" id="ProtNLM"/>
    </source>
</evidence>
<evidence type="ECO:0000256" key="1">
    <source>
        <dbReference type="SAM" id="MobiDB-lite"/>
    </source>
</evidence>
<feature type="compositionally biased region" description="Basic residues" evidence="1">
    <location>
        <begin position="630"/>
        <end position="642"/>
    </location>
</feature>
<sequence>MSVILGSDVARLVLGYLQDEELHTAAIEFCKTSSYLKEDYDWLQRGYSVCKISDLCLMDVIREHCEIKCAVNEYMDSLPQSERQTLKIQKTLSGKVNCIIGLLTNTFKPNSRKRPYSMISSTEATQSNDLPGYEPPLKERRLSQKLILRRDFTPKQNPAFSAALKQNVQDAYFHEDQVDENALADQVNNAEKSRLETSRYPIFTETILENTQFQNVLVDNINRILETSADRVDVSVENTNDSMNNNSLQEQVKHAIDNIILSTEQDPTFQQVLDDVVQHTAIQEQTIRATTSNDDATDTYEKVESPLPLKQRLRNRSQDKPRPNYNEIDQSTKKKPRKGKVEVISNEIVSSDIFHASTTVRENYVPLNQLLYLNSDRNATNFGQEVVYVNVDVPTCSQFRIDADTPMFLQNISLANSEGTTSLAPGSIISLPVIGQIESVPPIQSMVPNIIIKDIMEVNKDKQVERSIKISPSVSQTKRNLSVPKRQSHVRSLNFTSSEELANERLSNKKENVVKSEAVCDDVSSKSNEKPSLEEVDHQQDSSDAVDFSKEFDEATVISVELSPTETTKPLSLRVEKSNGSEKKKPQTRQQCQKDLDMWNRLRLMNKNEFDNYLRETVAVEANKAATGAKKGKKKKSKRPAKAKVLNVSAETAIAGKKLEKALESAQKTAPQESSSSECSNKTNDQEQLKCNESSASTERNDRNKPCSPTKRSAVRKRLIQIKLPASAKKKQNISQRNIAKIPEKQTEDTVETTTAQNTRIDPSEIVDIDLISPINHPNQEPNVVVVKSGVNLNNFLETPFKDDSSPFKFPITPGITVSSCTKTPGVRRLKDYDSLIKYSEYPTPSFAITPGRTKTPLSQSSSQKDGSSYNRATDYSSSSSYYKPDESDDVDKNIEVLIKENRDQTHTSSLGVEPHQIINTCNDQSISEEEVSDSSSSCSSSSDTSSSSSSSSNHSITLPDVDTKNDALPATTVKSVNTLNQLKLEEVRLRTMDMLKTDKKTERFRKPKTKTAIQRKNVIEMMAMMRKPLQGSKITGISTPKIAAKVLPKNVNKPNPKGNSTPSKRKIATPRRVIYLDYKEAARTNLRVSQDRKQAEQPTDKTTDALKIVQLSHSERPATTAETIDEIENHIAKTCESSSDTQIQELDNKVEVTDNTSKTQTVPSSSSARAILVRELFGDGTMSDSDFMDTPIKKKRIISSETVDVKKVSAKSETEHENLAAKTSDVSSVENFIADNTETNEPKNNERNVTKKDFVNDSSFTDTNSEKSEGKLINVEDSSVEQSIIKESTRADAPNSVVAHTNAKYSDDPAMGPTEHFPATKKYEKVQTQDETNDSQSESDDDDDDYDDCTLIPSLPISNSANRIYHSVVSDTQECVMKLISQSPDLRPLATFLNGRKILMETCDEVILFDSAPNINPTISKGMKSIPNKRKGVKIRRGEKTETTERKVPKMISHGKLTHDGTNNSGCEKNARFNIVAKHKRPQDASSQPSFSRDQRKVVSTLDEKQKSTGASTEVTTARVTKIPPLLKDMDINKVLGKIHPSKEIA</sequence>
<feature type="compositionally biased region" description="Low complexity" evidence="1">
    <location>
        <begin position="859"/>
        <end position="883"/>
    </location>
</feature>
<keyword evidence="3" id="KW-1185">Reference proteome</keyword>
<feature type="region of interest" description="Disordered" evidence="1">
    <location>
        <begin position="926"/>
        <end position="966"/>
    </location>
</feature>
<proteinExistence type="predicted"/>
<evidence type="ECO:0000313" key="3">
    <source>
        <dbReference type="Proteomes" id="UP001151699"/>
    </source>
</evidence>
<feature type="region of interest" description="Disordered" evidence="1">
    <location>
        <begin position="844"/>
        <end position="889"/>
    </location>
</feature>
<feature type="region of interest" description="Disordered" evidence="1">
    <location>
        <begin position="114"/>
        <end position="136"/>
    </location>
</feature>
<feature type="region of interest" description="Disordered" evidence="1">
    <location>
        <begin position="517"/>
        <end position="546"/>
    </location>
</feature>
<dbReference type="Proteomes" id="UP001151699">
    <property type="component" value="Chromosome X"/>
</dbReference>
<feature type="region of interest" description="Disordered" evidence="1">
    <location>
        <begin position="567"/>
        <end position="593"/>
    </location>
</feature>
<feature type="region of interest" description="Disordered" evidence="1">
    <location>
        <begin position="663"/>
        <end position="716"/>
    </location>
</feature>
<reference evidence="2" key="1">
    <citation type="submission" date="2022-07" db="EMBL/GenBank/DDBJ databases">
        <authorList>
            <person name="Trinca V."/>
            <person name="Uliana J.V.C."/>
            <person name="Torres T.T."/>
            <person name="Ward R.J."/>
            <person name="Monesi N."/>
        </authorList>
    </citation>
    <scope>NUCLEOTIDE SEQUENCE</scope>
    <source>
        <strain evidence="2">HSMRA1968</strain>
        <tissue evidence="2">Whole embryos</tissue>
    </source>
</reference>
<name>A0A9Q0MU89_9DIPT</name>
<feature type="region of interest" description="Disordered" evidence="1">
    <location>
        <begin position="625"/>
        <end position="644"/>
    </location>
</feature>
<evidence type="ECO:0000313" key="2">
    <source>
        <dbReference type="EMBL" id="KAJ6637164.1"/>
    </source>
</evidence>
<dbReference type="EMBL" id="WJQU01000003">
    <property type="protein sequence ID" value="KAJ6637164.1"/>
    <property type="molecule type" value="Genomic_DNA"/>
</dbReference>
<dbReference type="InterPro" id="IPR006594">
    <property type="entry name" value="LisH"/>
</dbReference>
<feature type="region of interest" description="Disordered" evidence="1">
    <location>
        <begin position="287"/>
        <end position="339"/>
    </location>
</feature>